<feature type="domain" description="BZIP" evidence="3">
    <location>
        <begin position="233"/>
        <end position="291"/>
    </location>
</feature>
<evidence type="ECO:0000313" key="4">
    <source>
        <dbReference type="EMBL" id="ELU01874.1"/>
    </source>
</evidence>
<reference evidence="5" key="3">
    <citation type="submission" date="2015-06" db="UniProtKB">
        <authorList>
            <consortium name="EnsemblMetazoa"/>
        </authorList>
    </citation>
    <scope>IDENTIFICATION</scope>
</reference>
<evidence type="ECO:0000259" key="3">
    <source>
        <dbReference type="PROSITE" id="PS50217"/>
    </source>
</evidence>
<protein>
    <recommendedName>
        <fullName evidence="3">BZIP domain-containing protein</fullName>
    </recommendedName>
</protein>
<name>R7U7D0_CAPTE</name>
<feature type="compositionally biased region" description="Basic residues" evidence="2">
    <location>
        <begin position="193"/>
        <end position="205"/>
    </location>
</feature>
<dbReference type="InterPro" id="IPR046347">
    <property type="entry name" value="bZIP_sf"/>
</dbReference>
<keyword evidence="6" id="KW-1185">Reference proteome</keyword>
<evidence type="ECO:0000256" key="1">
    <source>
        <dbReference type="SAM" id="Coils"/>
    </source>
</evidence>
<proteinExistence type="predicted"/>
<reference evidence="4 6" key="2">
    <citation type="journal article" date="2013" name="Nature">
        <title>Insights into bilaterian evolution from three spiralian genomes.</title>
        <authorList>
            <person name="Simakov O."/>
            <person name="Marletaz F."/>
            <person name="Cho S.J."/>
            <person name="Edsinger-Gonzales E."/>
            <person name="Havlak P."/>
            <person name="Hellsten U."/>
            <person name="Kuo D.H."/>
            <person name="Larsson T."/>
            <person name="Lv J."/>
            <person name="Arendt D."/>
            <person name="Savage R."/>
            <person name="Osoegawa K."/>
            <person name="de Jong P."/>
            <person name="Grimwood J."/>
            <person name="Chapman J.A."/>
            <person name="Shapiro H."/>
            <person name="Aerts A."/>
            <person name="Otillar R.P."/>
            <person name="Terry A.Y."/>
            <person name="Boore J.L."/>
            <person name="Grigoriev I.V."/>
            <person name="Lindberg D.R."/>
            <person name="Seaver E.C."/>
            <person name="Weisblat D.A."/>
            <person name="Putnam N.H."/>
            <person name="Rokhsar D.S."/>
        </authorList>
    </citation>
    <scope>NUCLEOTIDE SEQUENCE</scope>
    <source>
        <strain evidence="4 6">I ESC-2004</strain>
    </source>
</reference>
<evidence type="ECO:0000256" key="2">
    <source>
        <dbReference type="SAM" id="MobiDB-lite"/>
    </source>
</evidence>
<feature type="compositionally biased region" description="Acidic residues" evidence="2">
    <location>
        <begin position="70"/>
        <end position="82"/>
    </location>
</feature>
<feature type="region of interest" description="Disordered" evidence="2">
    <location>
        <begin position="318"/>
        <end position="340"/>
    </location>
</feature>
<dbReference type="SUPFAM" id="SSF57959">
    <property type="entry name" value="Leucine zipper domain"/>
    <property type="match status" value="1"/>
</dbReference>
<dbReference type="HOGENOM" id="CLU_732045_0_0_1"/>
<feature type="compositionally biased region" description="Basic and acidic residues" evidence="2">
    <location>
        <begin position="326"/>
        <end position="336"/>
    </location>
</feature>
<feature type="coiled-coil region" evidence="1">
    <location>
        <begin position="246"/>
        <end position="287"/>
    </location>
</feature>
<dbReference type="EMBL" id="KB304598">
    <property type="protein sequence ID" value="ELU01874.1"/>
    <property type="molecule type" value="Genomic_DNA"/>
</dbReference>
<keyword evidence="1" id="KW-0175">Coiled coil</keyword>
<accession>R7U7D0</accession>
<gene>
    <name evidence="4" type="ORF">CAPTEDRAFT_191299</name>
</gene>
<dbReference type="Proteomes" id="UP000014760">
    <property type="component" value="Unassembled WGS sequence"/>
</dbReference>
<feature type="compositionally biased region" description="Low complexity" evidence="2">
    <location>
        <begin position="112"/>
        <end position="123"/>
    </location>
</feature>
<dbReference type="CDD" id="cd14706">
    <property type="entry name" value="bZIP_CREBZF"/>
    <property type="match status" value="1"/>
</dbReference>
<feature type="region of interest" description="Disordered" evidence="2">
    <location>
        <begin position="1"/>
        <end position="82"/>
    </location>
</feature>
<dbReference type="GO" id="GO:0003700">
    <property type="term" value="F:DNA-binding transcription factor activity"/>
    <property type="evidence" value="ECO:0007669"/>
    <property type="project" value="InterPro"/>
</dbReference>
<feature type="region of interest" description="Disordered" evidence="2">
    <location>
        <begin position="105"/>
        <end position="228"/>
    </location>
</feature>
<dbReference type="InterPro" id="IPR004827">
    <property type="entry name" value="bZIP"/>
</dbReference>
<dbReference type="EnsemblMetazoa" id="CapteT191299">
    <property type="protein sequence ID" value="CapteP191299"/>
    <property type="gene ID" value="CapteG191299"/>
</dbReference>
<dbReference type="OrthoDB" id="6606299at2759"/>
<feature type="compositionally biased region" description="Basic and acidic residues" evidence="2">
    <location>
        <begin position="163"/>
        <end position="175"/>
    </location>
</feature>
<dbReference type="Gene3D" id="1.20.5.170">
    <property type="match status" value="1"/>
</dbReference>
<dbReference type="STRING" id="283909.R7U7D0"/>
<reference evidence="6" key="1">
    <citation type="submission" date="2012-12" db="EMBL/GenBank/DDBJ databases">
        <authorList>
            <person name="Hellsten U."/>
            <person name="Grimwood J."/>
            <person name="Chapman J.A."/>
            <person name="Shapiro H."/>
            <person name="Aerts A."/>
            <person name="Otillar R.P."/>
            <person name="Terry A.Y."/>
            <person name="Boore J.L."/>
            <person name="Simakov O."/>
            <person name="Marletaz F."/>
            <person name="Cho S.-J."/>
            <person name="Edsinger-Gonzales E."/>
            <person name="Havlak P."/>
            <person name="Kuo D.-H."/>
            <person name="Larsson T."/>
            <person name="Lv J."/>
            <person name="Arendt D."/>
            <person name="Savage R."/>
            <person name="Osoegawa K."/>
            <person name="de Jong P."/>
            <person name="Lindberg D.R."/>
            <person name="Seaver E.C."/>
            <person name="Weisblat D.A."/>
            <person name="Putnam N.H."/>
            <person name="Grigoriev I.V."/>
            <person name="Rokhsar D.S."/>
        </authorList>
    </citation>
    <scope>NUCLEOTIDE SEQUENCE</scope>
    <source>
        <strain evidence="6">I ESC-2004</strain>
    </source>
</reference>
<dbReference type="AlphaFoldDB" id="R7U7D0"/>
<dbReference type="EMBL" id="AMQN01001689">
    <property type="status" value="NOT_ANNOTATED_CDS"/>
    <property type="molecule type" value="Genomic_DNA"/>
</dbReference>
<sequence length="378" mass="41851">MKVTLQESLSRAGIPPDQYAQLQQQQVPSQQLPNSTSEAAAADMGRVPYLQPTLGDNYPSIEQFFGSPDPDGDADDADPSQDEYEAFMRMLTGLEIPPSAQMAYGQTNIDISSGYPSSGVPYPQRIPDTTSPPQEEIKQPSHVQDPVILSPPLAVETPTAGYSKDRTSQEAHNSHMEMINMSSDSDSINSQPKARKPATRRSKSDKHHESPSPDTSTVRPVKTRPVDVDGVLERNRKNAIQARLNRQRKKEYIESMEDSLQSLRTKNEELESDNKRLRSENTELLEELNYVKNVLANQSKLAGLLKNIGHTEPAVLSSAFSSRKRKNDDANDERPRKVGGGLCVHVESDKVSIEMCTKCSQMAQGATQRELNMDSNST</sequence>
<feature type="compositionally biased region" description="Low complexity" evidence="2">
    <location>
        <begin position="15"/>
        <end position="33"/>
    </location>
</feature>
<evidence type="ECO:0000313" key="5">
    <source>
        <dbReference type="EnsemblMetazoa" id="CapteP191299"/>
    </source>
</evidence>
<feature type="compositionally biased region" description="Low complexity" evidence="2">
    <location>
        <begin position="178"/>
        <end position="190"/>
    </location>
</feature>
<evidence type="ECO:0000313" key="6">
    <source>
        <dbReference type="Proteomes" id="UP000014760"/>
    </source>
</evidence>
<organism evidence="4">
    <name type="scientific">Capitella teleta</name>
    <name type="common">Polychaete worm</name>
    <dbReference type="NCBI Taxonomy" id="283909"/>
    <lineage>
        <taxon>Eukaryota</taxon>
        <taxon>Metazoa</taxon>
        <taxon>Spiralia</taxon>
        <taxon>Lophotrochozoa</taxon>
        <taxon>Annelida</taxon>
        <taxon>Polychaeta</taxon>
        <taxon>Sedentaria</taxon>
        <taxon>Scolecida</taxon>
        <taxon>Capitellidae</taxon>
        <taxon>Capitella</taxon>
    </lineage>
</organism>
<dbReference type="PROSITE" id="PS50217">
    <property type="entry name" value="BZIP"/>
    <property type="match status" value="1"/>
</dbReference>